<reference evidence="4 5" key="1">
    <citation type="submission" date="2011-02" db="EMBL/GenBank/DDBJ databases">
        <authorList>
            <person name="Weinstock G."/>
            <person name="Sodergren E."/>
            <person name="Clifton S."/>
            <person name="Fulton L."/>
            <person name="Fulton B."/>
            <person name="Courtney L."/>
            <person name="Fronick C."/>
            <person name="Harrison M."/>
            <person name="Strong C."/>
            <person name="Farmer C."/>
            <person name="Delahaunty K."/>
            <person name="Markovic C."/>
            <person name="Hall O."/>
            <person name="Minx P."/>
            <person name="Tomlinson C."/>
            <person name="Mitreva M."/>
            <person name="Hou S."/>
            <person name="Chen J."/>
            <person name="Wollam A."/>
            <person name="Pepin K.H."/>
            <person name="Johnson M."/>
            <person name="Bhonagiri V."/>
            <person name="Zhang X."/>
            <person name="Suruliraj S."/>
            <person name="Warren W."/>
            <person name="Chinwalla A."/>
            <person name="Mardis E.R."/>
            <person name="Wilson R.K."/>
        </authorList>
    </citation>
    <scope>NUCLEOTIDE SEQUENCE [LARGE SCALE GENOMIC DNA]</scope>
    <source>
        <strain evidence="4 5">YIT 12057</strain>
    </source>
</reference>
<keyword evidence="3" id="KW-0012">Acyltransferase</keyword>
<protein>
    <submittedName>
        <fullName evidence="4">Maltose O-acetyltransferase family protein</fullName>
    </submittedName>
</protein>
<organism evidence="4 5">
    <name type="scientific">Bacteroides fluxus YIT 12057</name>
    <dbReference type="NCBI Taxonomy" id="763034"/>
    <lineage>
        <taxon>Bacteria</taxon>
        <taxon>Pseudomonadati</taxon>
        <taxon>Bacteroidota</taxon>
        <taxon>Bacteroidia</taxon>
        <taxon>Bacteroidales</taxon>
        <taxon>Bacteroidaceae</taxon>
        <taxon>Bacteroides</taxon>
    </lineage>
</organism>
<dbReference type="eggNOG" id="COG0110">
    <property type="taxonomic scope" value="Bacteria"/>
</dbReference>
<dbReference type="AlphaFoldDB" id="F3PUQ5"/>
<keyword evidence="5" id="KW-1185">Reference proteome</keyword>
<keyword evidence="1 4" id="KW-0808">Transferase</keyword>
<name>F3PUQ5_9BACE</name>
<dbReference type="InterPro" id="IPR011004">
    <property type="entry name" value="Trimer_LpxA-like_sf"/>
</dbReference>
<dbReference type="GeneID" id="86049926"/>
<dbReference type="CDD" id="cd04647">
    <property type="entry name" value="LbH_MAT_like"/>
    <property type="match status" value="1"/>
</dbReference>
<gene>
    <name evidence="4" type="ORF">HMPREF9446_02400</name>
</gene>
<dbReference type="InterPro" id="IPR001451">
    <property type="entry name" value="Hexapep"/>
</dbReference>
<comment type="caution">
    <text evidence="4">The sequence shown here is derived from an EMBL/GenBank/DDBJ whole genome shotgun (WGS) entry which is preliminary data.</text>
</comment>
<keyword evidence="2" id="KW-0677">Repeat</keyword>
<evidence type="ECO:0000256" key="1">
    <source>
        <dbReference type="ARBA" id="ARBA00022679"/>
    </source>
</evidence>
<proteinExistence type="predicted"/>
<dbReference type="Pfam" id="PF00132">
    <property type="entry name" value="Hexapep"/>
    <property type="match status" value="1"/>
</dbReference>
<dbReference type="STRING" id="763034.HMPREF9446_02400"/>
<dbReference type="RefSeq" id="WP_009125655.1">
    <property type="nucleotide sequence ID" value="NZ_GL882644.1"/>
</dbReference>
<evidence type="ECO:0000256" key="2">
    <source>
        <dbReference type="ARBA" id="ARBA00022737"/>
    </source>
</evidence>
<evidence type="ECO:0000313" key="4">
    <source>
        <dbReference type="EMBL" id="EGF55998.1"/>
    </source>
</evidence>
<dbReference type="Proteomes" id="UP000003416">
    <property type="component" value="Unassembled WGS sequence"/>
</dbReference>
<dbReference type="GO" id="GO:0016746">
    <property type="term" value="F:acyltransferase activity"/>
    <property type="evidence" value="ECO:0007669"/>
    <property type="project" value="UniProtKB-KW"/>
</dbReference>
<dbReference type="PROSITE" id="PS00101">
    <property type="entry name" value="HEXAPEP_TRANSFERASES"/>
    <property type="match status" value="1"/>
</dbReference>
<dbReference type="InterPro" id="IPR051159">
    <property type="entry name" value="Hexapeptide_acetyltransf"/>
</dbReference>
<dbReference type="SUPFAM" id="SSF51161">
    <property type="entry name" value="Trimeric LpxA-like enzymes"/>
    <property type="match status" value="1"/>
</dbReference>
<dbReference type="InterPro" id="IPR018357">
    <property type="entry name" value="Hexapep_transf_CS"/>
</dbReference>
<evidence type="ECO:0000313" key="5">
    <source>
        <dbReference type="Proteomes" id="UP000003416"/>
    </source>
</evidence>
<sequence length="182" mass="20392">MENIKFMLLNILRKIYCKVSSLCHEFCRRKYTSSARRGAVSCGKGLKINYKCVFGGKIYFGDNCNFNGMDVVGRGTVKFGNNFHSGTECMIITQNHNYEGDMIPYDESYVYKTVVIGDNVWLGNRVTIVGDVTIGEGVIVAAGSVVCKDVPDYAIVGGNPAKVIKYRDIEHYNRLKSECKFH</sequence>
<dbReference type="HOGENOM" id="CLU_051638_7_3_10"/>
<dbReference type="EMBL" id="AFBN01000047">
    <property type="protein sequence ID" value="EGF55998.1"/>
    <property type="molecule type" value="Genomic_DNA"/>
</dbReference>
<accession>F3PUQ5</accession>
<dbReference type="Gene3D" id="2.160.10.10">
    <property type="entry name" value="Hexapeptide repeat proteins"/>
    <property type="match status" value="1"/>
</dbReference>
<dbReference type="PANTHER" id="PTHR23416">
    <property type="entry name" value="SIALIC ACID SYNTHASE-RELATED"/>
    <property type="match status" value="1"/>
</dbReference>
<evidence type="ECO:0000256" key="3">
    <source>
        <dbReference type="ARBA" id="ARBA00023315"/>
    </source>
</evidence>